<dbReference type="SUPFAM" id="SSF51735">
    <property type="entry name" value="NAD(P)-binding Rossmann-fold domains"/>
    <property type="match status" value="1"/>
</dbReference>
<accession>A0A6J7J8V8</accession>
<dbReference type="InterPro" id="IPR020904">
    <property type="entry name" value="Sc_DH/Rdtase_CS"/>
</dbReference>
<dbReference type="Pfam" id="PF13561">
    <property type="entry name" value="adh_short_C2"/>
    <property type="match status" value="1"/>
</dbReference>
<dbReference type="PROSITE" id="PS00061">
    <property type="entry name" value="ADH_SHORT"/>
    <property type="match status" value="1"/>
</dbReference>
<dbReference type="CDD" id="cd05233">
    <property type="entry name" value="SDR_c"/>
    <property type="match status" value="1"/>
</dbReference>
<dbReference type="EMBL" id="CAFBIZ010000013">
    <property type="protein sequence ID" value="CAB4846426.1"/>
    <property type="molecule type" value="Genomic_DNA"/>
</dbReference>
<dbReference type="PANTHER" id="PTHR42820:SF1">
    <property type="entry name" value="SHORT-CHAIN DEHYDROGENASE_REDUCTASE FAMILY PROTEIN"/>
    <property type="match status" value="1"/>
</dbReference>
<dbReference type="AlphaFoldDB" id="A0A6J7J8V8"/>
<reference evidence="2" key="1">
    <citation type="submission" date="2020-05" db="EMBL/GenBank/DDBJ databases">
        <authorList>
            <person name="Chiriac C."/>
            <person name="Salcher M."/>
            <person name="Ghai R."/>
            <person name="Kavagutti S V."/>
        </authorList>
    </citation>
    <scope>NUCLEOTIDE SEQUENCE</scope>
</reference>
<organism evidence="2">
    <name type="scientific">freshwater metagenome</name>
    <dbReference type="NCBI Taxonomy" id="449393"/>
    <lineage>
        <taxon>unclassified sequences</taxon>
        <taxon>metagenomes</taxon>
        <taxon>ecological metagenomes</taxon>
    </lineage>
</organism>
<evidence type="ECO:0000313" key="2">
    <source>
        <dbReference type="EMBL" id="CAB4939536.1"/>
    </source>
</evidence>
<dbReference type="PANTHER" id="PTHR42820">
    <property type="entry name" value="SHORT-CHAIN DEHYDROGENASE REDUCTASE"/>
    <property type="match status" value="1"/>
</dbReference>
<dbReference type="PRINTS" id="PR00081">
    <property type="entry name" value="GDHRDH"/>
</dbReference>
<dbReference type="InterPro" id="IPR002347">
    <property type="entry name" value="SDR_fam"/>
</dbReference>
<dbReference type="PRINTS" id="PR00080">
    <property type="entry name" value="SDRFAMILY"/>
</dbReference>
<dbReference type="FunFam" id="3.40.50.720:FF:000084">
    <property type="entry name" value="Short-chain dehydrogenase reductase"/>
    <property type="match status" value="1"/>
</dbReference>
<dbReference type="InterPro" id="IPR036291">
    <property type="entry name" value="NAD(P)-bd_dom_sf"/>
</dbReference>
<protein>
    <submittedName>
        <fullName evidence="2">Unannotated protein</fullName>
    </submittedName>
</protein>
<dbReference type="Gene3D" id="3.40.50.720">
    <property type="entry name" value="NAD(P)-binding Rossmann-like Domain"/>
    <property type="match status" value="1"/>
</dbReference>
<name>A0A6J7J8V8_9ZZZZ</name>
<evidence type="ECO:0000313" key="1">
    <source>
        <dbReference type="EMBL" id="CAB4846426.1"/>
    </source>
</evidence>
<proteinExistence type="predicted"/>
<gene>
    <name evidence="1" type="ORF">UFOPK3268_00189</name>
    <name evidence="2" type="ORF">UFOPK3752_00969</name>
    <name evidence="3" type="ORF">UFOPK4150_01250</name>
</gene>
<dbReference type="EMBL" id="CAFBND010000030">
    <property type="protein sequence ID" value="CAB4939536.1"/>
    <property type="molecule type" value="Genomic_DNA"/>
</dbReference>
<dbReference type="EMBL" id="CAFBPU010000023">
    <property type="protein sequence ID" value="CAB5033428.1"/>
    <property type="molecule type" value="Genomic_DNA"/>
</dbReference>
<sequence>MFTLDGKVAIITGGASGIGAATARLMASLGAQVVIADVNQAGSIARVAEIEAAGGTALAVETNVCDEAQIKHMVEMAVTTYGRLDILFNNAADLDIIGGDLDVTAQDLSNWELTMRTGLTGPMLGCKHGIPAMVKTGGGSIINTASVSGLFAEVYMTGYPVAKAGVAHLSRQVALQWGKQGIRCNAIAPGLTLSPAGLRMPEPMREMYVRHNMVPFVGLPEDIAPTVAFLASDMSRYLTGQCIQIDGGITGAIPIAADYRDFVAGLTAPPMSG</sequence>
<evidence type="ECO:0000313" key="3">
    <source>
        <dbReference type="EMBL" id="CAB5033428.1"/>
    </source>
</evidence>